<name>A0A2S4KTM4_9HYPO</name>
<protein>
    <submittedName>
        <fullName evidence="1">Acyl-CoA oxidase/dehydrogenase, central domain protein</fullName>
    </submittedName>
</protein>
<organism evidence="1 2">
    <name type="scientific">Tolypocladium paradoxum</name>
    <dbReference type="NCBI Taxonomy" id="94208"/>
    <lineage>
        <taxon>Eukaryota</taxon>
        <taxon>Fungi</taxon>
        <taxon>Dikarya</taxon>
        <taxon>Ascomycota</taxon>
        <taxon>Pezizomycotina</taxon>
        <taxon>Sordariomycetes</taxon>
        <taxon>Hypocreomycetidae</taxon>
        <taxon>Hypocreales</taxon>
        <taxon>Ophiocordycipitaceae</taxon>
        <taxon>Tolypocladium</taxon>
    </lineage>
</organism>
<reference evidence="1 2" key="1">
    <citation type="submission" date="2018-01" db="EMBL/GenBank/DDBJ databases">
        <title>Harnessing the power of phylogenomics to disentangle the directionality and signatures of interkingdom host jumping in the parasitic fungal genus Tolypocladium.</title>
        <authorList>
            <person name="Quandt C.A."/>
            <person name="Patterson W."/>
            <person name="Spatafora J.W."/>
        </authorList>
    </citation>
    <scope>NUCLEOTIDE SEQUENCE [LARGE SCALE GENOMIC DNA]</scope>
    <source>
        <strain evidence="1 2">NRBC 100945</strain>
    </source>
</reference>
<dbReference type="EMBL" id="PKSG01000679">
    <property type="protein sequence ID" value="POR33535.1"/>
    <property type="molecule type" value="Genomic_DNA"/>
</dbReference>
<proteinExistence type="predicted"/>
<comment type="caution">
    <text evidence="1">The sequence shown here is derived from an EMBL/GenBank/DDBJ whole genome shotgun (WGS) entry which is preliminary data.</text>
</comment>
<dbReference type="Proteomes" id="UP000237481">
    <property type="component" value="Unassembled WGS sequence"/>
</dbReference>
<dbReference type="OrthoDB" id="538336at2759"/>
<evidence type="ECO:0000313" key="2">
    <source>
        <dbReference type="Proteomes" id="UP000237481"/>
    </source>
</evidence>
<keyword evidence="2" id="KW-1185">Reference proteome</keyword>
<dbReference type="AlphaFoldDB" id="A0A2S4KTM4"/>
<gene>
    <name evidence="1" type="ORF">TPAR_06239</name>
</gene>
<evidence type="ECO:0000313" key="1">
    <source>
        <dbReference type="EMBL" id="POR33535.1"/>
    </source>
</evidence>
<sequence length="232" mass="25965">MYAPFVERCGWQGLFAFNQISELALIFQGNSIAEGDTLVLCIRASRTSCILSLPTDLSLGLASEFLGNKYSIPEPEYPPTPLALHEQGLFREAKEMLIDIGGYERHRADTFNKQILPLCRNLVEAIGCRMAFEAARQYGVPSIVLRLYELLSMSADLSWYVENGITTRVEFARLLTSAYDAALPVLLALQEVDEANDFATAPIMTEKAWSKFMCTLPRFESHRKRLAGSSKL</sequence>
<dbReference type="STRING" id="94208.A0A2S4KTM4"/>
<accession>A0A2S4KTM4</accession>